<dbReference type="EMBL" id="PJQD01000145">
    <property type="protein sequence ID" value="POY70097.1"/>
    <property type="molecule type" value="Genomic_DNA"/>
</dbReference>
<proteinExistence type="predicted"/>
<feature type="compositionally biased region" description="Basic and acidic residues" evidence="1">
    <location>
        <begin position="16"/>
        <end position="28"/>
    </location>
</feature>
<evidence type="ECO:0000313" key="2">
    <source>
        <dbReference type="EMBL" id="POY70097.1"/>
    </source>
</evidence>
<keyword evidence="3" id="KW-1185">Reference proteome</keyword>
<evidence type="ECO:0000313" key="3">
    <source>
        <dbReference type="Proteomes" id="UP000237144"/>
    </source>
</evidence>
<name>A0A2S5AZZ3_9BASI</name>
<feature type="region of interest" description="Disordered" evidence="1">
    <location>
        <begin position="1"/>
        <end position="35"/>
    </location>
</feature>
<comment type="caution">
    <text evidence="2">The sequence shown here is derived from an EMBL/GenBank/DDBJ whole genome shotgun (WGS) entry which is preliminary data.</text>
</comment>
<organism evidence="2 3">
    <name type="scientific">Rhodotorula taiwanensis</name>
    <dbReference type="NCBI Taxonomy" id="741276"/>
    <lineage>
        <taxon>Eukaryota</taxon>
        <taxon>Fungi</taxon>
        <taxon>Dikarya</taxon>
        <taxon>Basidiomycota</taxon>
        <taxon>Pucciniomycotina</taxon>
        <taxon>Microbotryomycetes</taxon>
        <taxon>Sporidiobolales</taxon>
        <taxon>Sporidiobolaceae</taxon>
        <taxon>Rhodotorula</taxon>
    </lineage>
</organism>
<reference evidence="2 3" key="1">
    <citation type="journal article" date="2018" name="Front. Microbiol.">
        <title>Prospects for Fungal Bioremediation of Acidic Radioactive Waste Sites: Characterization and Genome Sequence of Rhodotorula taiwanensis MD1149.</title>
        <authorList>
            <person name="Tkavc R."/>
            <person name="Matrosova V.Y."/>
            <person name="Grichenko O.E."/>
            <person name="Gostincar C."/>
            <person name="Volpe R.P."/>
            <person name="Klimenkova P."/>
            <person name="Gaidamakova E.K."/>
            <person name="Zhou C.E."/>
            <person name="Stewart B.J."/>
            <person name="Lyman M.G."/>
            <person name="Malfatti S.A."/>
            <person name="Rubinfeld B."/>
            <person name="Courtot M."/>
            <person name="Singh J."/>
            <person name="Dalgard C.L."/>
            <person name="Hamilton T."/>
            <person name="Frey K.G."/>
            <person name="Gunde-Cimerman N."/>
            <person name="Dugan L."/>
            <person name="Daly M.J."/>
        </authorList>
    </citation>
    <scope>NUCLEOTIDE SEQUENCE [LARGE SCALE GENOMIC DNA]</scope>
    <source>
        <strain evidence="2 3">MD1149</strain>
    </source>
</reference>
<protein>
    <submittedName>
        <fullName evidence="2">Uncharacterized protein</fullName>
    </submittedName>
</protein>
<gene>
    <name evidence="2" type="ORF">BMF94_6871</name>
</gene>
<sequence length="35" mass="3894">MMNRDGSPLWSLCSSRYRDPVGRREGGVADRSQGP</sequence>
<dbReference type="AlphaFoldDB" id="A0A2S5AZZ3"/>
<dbReference type="Proteomes" id="UP000237144">
    <property type="component" value="Unassembled WGS sequence"/>
</dbReference>
<accession>A0A2S5AZZ3</accession>
<evidence type="ECO:0000256" key="1">
    <source>
        <dbReference type="SAM" id="MobiDB-lite"/>
    </source>
</evidence>